<evidence type="ECO:0000256" key="1">
    <source>
        <dbReference type="ARBA" id="ARBA00022741"/>
    </source>
</evidence>
<dbReference type="InterPro" id="IPR016032">
    <property type="entry name" value="Sig_transdc_resp-reg_C-effctor"/>
</dbReference>
<dbReference type="Pfam" id="PF13191">
    <property type="entry name" value="AAA_16"/>
    <property type="match status" value="1"/>
</dbReference>
<dbReference type="Gene3D" id="1.10.10.10">
    <property type="entry name" value="Winged helix-like DNA-binding domain superfamily/Winged helix DNA-binding domain"/>
    <property type="match status" value="1"/>
</dbReference>
<name>A0A495X1R1_9PSEU</name>
<feature type="coiled-coil region" evidence="3">
    <location>
        <begin position="603"/>
        <end position="630"/>
    </location>
</feature>
<reference evidence="5 6" key="1">
    <citation type="submission" date="2018-10" db="EMBL/GenBank/DDBJ databases">
        <title>Sequencing the genomes of 1000 actinobacteria strains.</title>
        <authorList>
            <person name="Klenk H.-P."/>
        </authorList>
    </citation>
    <scope>NUCLEOTIDE SEQUENCE [LARGE SCALE GENOMIC DNA]</scope>
    <source>
        <strain evidence="5 6">DSM 43911</strain>
    </source>
</reference>
<dbReference type="InterPro" id="IPR041664">
    <property type="entry name" value="AAA_16"/>
</dbReference>
<dbReference type="GO" id="GO:0005524">
    <property type="term" value="F:ATP binding"/>
    <property type="evidence" value="ECO:0007669"/>
    <property type="project" value="UniProtKB-KW"/>
</dbReference>
<gene>
    <name evidence="5" type="ORF">DFJ66_0973</name>
</gene>
<dbReference type="PROSITE" id="PS50043">
    <property type="entry name" value="HTH_LUXR_2"/>
    <property type="match status" value="1"/>
</dbReference>
<dbReference type="GO" id="GO:0003677">
    <property type="term" value="F:DNA binding"/>
    <property type="evidence" value="ECO:0007669"/>
    <property type="project" value="InterPro"/>
</dbReference>
<dbReference type="PROSITE" id="PS00622">
    <property type="entry name" value="HTH_LUXR_1"/>
    <property type="match status" value="1"/>
</dbReference>
<dbReference type="InterPro" id="IPR036388">
    <property type="entry name" value="WH-like_DNA-bd_sf"/>
</dbReference>
<organism evidence="5 6">
    <name type="scientific">Saccharothrix variisporea</name>
    <dbReference type="NCBI Taxonomy" id="543527"/>
    <lineage>
        <taxon>Bacteria</taxon>
        <taxon>Bacillati</taxon>
        <taxon>Actinomycetota</taxon>
        <taxon>Actinomycetes</taxon>
        <taxon>Pseudonocardiales</taxon>
        <taxon>Pseudonocardiaceae</taxon>
        <taxon>Saccharothrix</taxon>
    </lineage>
</organism>
<dbReference type="GO" id="GO:0004016">
    <property type="term" value="F:adenylate cyclase activity"/>
    <property type="evidence" value="ECO:0007669"/>
    <property type="project" value="TreeGrafter"/>
</dbReference>
<dbReference type="OrthoDB" id="3656034at2"/>
<comment type="caution">
    <text evidence="5">The sequence shown here is derived from an EMBL/GenBank/DDBJ whole genome shotgun (WGS) entry which is preliminary data.</text>
</comment>
<evidence type="ECO:0000256" key="2">
    <source>
        <dbReference type="ARBA" id="ARBA00022840"/>
    </source>
</evidence>
<dbReference type="Pfam" id="PF00196">
    <property type="entry name" value="GerE"/>
    <property type="match status" value="1"/>
</dbReference>
<dbReference type="PANTHER" id="PTHR16305:SF35">
    <property type="entry name" value="TRANSCRIPTIONAL ACTIVATOR DOMAIN"/>
    <property type="match status" value="1"/>
</dbReference>
<dbReference type="PANTHER" id="PTHR16305">
    <property type="entry name" value="TESTICULAR SOLUBLE ADENYLYL CYCLASE"/>
    <property type="match status" value="1"/>
</dbReference>
<dbReference type="PRINTS" id="PR00038">
    <property type="entry name" value="HTHLUXR"/>
</dbReference>
<evidence type="ECO:0000256" key="3">
    <source>
        <dbReference type="SAM" id="Coils"/>
    </source>
</evidence>
<dbReference type="EMBL" id="RBXR01000001">
    <property type="protein sequence ID" value="RKT67797.1"/>
    <property type="molecule type" value="Genomic_DNA"/>
</dbReference>
<dbReference type="GO" id="GO:0005737">
    <property type="term" value="C:cytoplasm"/>
    <property type="evidence" value="ECO:0007669"/>
    <property type="project" value="TreeGrafter"/>
</dbReference>
<keyword evidence="6" id="KW-1185">Reference proteome</keyword>
<dbReference type="CDD" id="cd06170">
    <property type="entry name" value="LuxR_C_like"/>
    <property type="match status" value="1"/>
</dbReference>
<sequence>MGLIGRDVERKRLAEVLDGIAERGGALVVRGEVGVGKSALVADATEACRVLAAVGTEAEAHLPFAGLHRLLHPVRRGLEALPGPQRAALATALGMAEGPEPNPYLVGLATLSLLAEEAATRPLVVVADDAHWLDRSSAEVLAFVARRLESEPVVLLATVRDDTPSPFDDLPALTLDPLGDDAAAELLTATAPDLAPDERARLLRVAAGNPLALTELPTHPAQPRLERAFLDRVAALPPATAACLLAAAVNDGDSVDEARSAAATLVGPVDVTAFAPAVRARLVEVAHGAVRFRHPLMRSAIAGSADTRPVHRALAEVLHDQPDRQVWHRAAATDGPDEDVAADLAHAADRARRRGAVHTAIEALERAARLGTTDLRGPRLLLAAELAVEAGRRDVVDRLVAEAGRLPLGHRARATATWLVSAFDDGIADGSGAFALAALAESVADVEDHDLATRILWGAGMRCFWVEPGPDARAALLAVADRLLPDPLDPRAVAISAYLAPTTRVEAVLSGLTALSGETDPQRARFLGSAALQVGAFDLAARFSGFAVPGLRAQGRLGLVTRALAVQAWSRVRLGDIAGARPAAVEAERLAVETDQPYLVGFARAVQAEIAALRGEVRQANALAGEAERSGLAAAARPVLATARRARALAASAEGRHGDAFTDLRRMADPADPAHQVALHRYVLPEMADAAVRCDRAEELAELLAGMEPTASPAFRFGLDYANAVLKPSDEAFTRALETTWPLDRARAELALGEWLRRRRRVVEARDRLRAARDAFDALGTPLWGDRARRELRTAGETSPNRAPNARDLLTPHELGIAQLAAEGLTNREIGQRLYLSHRTVSTHLHRIFPKLGVSSRTELGDVLE</sequence>
<evidence type="ECO:0000259" key="4">
    <source>
        <dbReference type="PROSITE" id="PS50043"/>
    </source>
</evidence>
<feature type="domain" description="HTH luxR-type" evidence="4">
    <location>
        <begin position="803"/>
        <end position="865"/>
    </location>
</feature>
<dbReference type="SUPFAM" id="SSF52540">
    <property type="entry name" value="P-loop containing nucleoside triphosphate hydrolases"/>
    <property type="match status" value="1"/>
</dbReference>
<accession>A0A495X1R1</accession>
<evidence type="ECO:0000313" key="6">
    <source>
        <dbReference type="Proteomes" id="UP000272729"/>
    </source>
</evidence>
<evidence type="ECO:0000313" key="5">
    <source>
        <dbReference type="EMBL" id="RKT67797.1"/>
    </source>
</evidence>
<proteinExistence type="predicted"/>
<keyword evidence="1" id="KW-0547">Nucleotide-binding</keyword>
<dbReference type="InterPro" id="IPR027417">
    <property type="entry name" value="P-loop_NTPase"/>
</dbReference>
<dbReference type="AlphaFoldDB" id="A0A495X1R1"/>
<protein>
    <submittedName>
        <fullName evidence="5">Regulatory LuxR family protein</fullName>
    </submittedName>
</protein>
<dbReference type="InterPro" id="IPR000792">
    <property type="entry name" value="Tscrpt_reg_LuxR_C"/>
</dbReference>
<dbReference type="SUPFAM" id="SSF46894">
    <property type="entry name" value="C-terminal effector domain of the bipartite response regulators"/>
    <property type="match status" value="1"/>
</dbReference>
<keyword evidence="2" id="KW-0067">ATP-binding</keyword>
<dbReference type="SMART" id="SM00421">
    <property type="entry name" value="HTH_LUXR"/>
    <property type="match status" value="1"/>
</dbReference>
<dbReference type="Proteomes" id="UP000272729">
    <property type="component" value="Unassembled WGS sequence"/>
</dbReference>
<dbReference type="GO" id="GO:0006355">
    <property type="term" value="P:regulation of DNA-templated transcription"/>
    <property type="evidence" value="ECO:0007669"/>
    <property type="project" value="InterPro"/>
</dbReference>
<keyword evidence="3" id="KW-0175">Coiled coil</keyword>